<protein>
    <submittedName>
        <fullName evidence="2">Uncharacterized protein</fullName>
    </submittedName>
</protein>
<keyword evidence="1" id="KW-0732">Signal</keyword>
<comment type="caution">
    <text evidence="2">The sequence shown here is derived from an EMBL/GenBank/DDBJ whole genome shotgun (WGS) entry which is preliminary data.</text>
</comment>
<dbReference type="EMBL" id="VAUA01000008">
    <property type="protein sequence ID" value="TLP60457.1"/>
    <property type="molecule type" value="Genomic_DNA"/>
</dbReference>
<dbReference type="RefSeq" id="WP_138164217.1">
    <property type="nucleotide sequence ID" value="NZ_VAUA01000008.1"/>
</dbReference>
<feature type="signal peptide" evidence="1">
    <location>
        <begin position="1"/>
        <end position="20"/>
    </location>
</feature>
<dbReference type="Proteomes" id="UP000305041">
    <property type="component" value="Unassembled WGS sequence"/>
</dbReference>
<dbReference type="AlphaFoldDB" id="A0A5R8Z5R2"/>
<dbReference type="EMBL" id="WSFO01000002">
    <property type="protein sequence ID" value="KAE9631534.1"/>
    <property type="molecule type" value="Genomic_DNA"/>
</dbReference>
<dbReference type="Proteomes" id="UP000441586">
    <property type="component" value="Unassembled WGS sequence"/>
</dbReference>
<evidence type="ECO:0000313" key="5">
    <source>
        <dbReference type="Proteomes" id="UP000441586"/>
    </source>
</evidence>
<evidence type="ECO:0000313" key="3">
    <source>
        <dbReference type="EMBL" id="TLP60457.1"/>
    </source>
</evidence>
<feature type="chain" id="PRO_5044624150" evidence="1">
    <location>
        <begin position="21"/>
        <end position="141"/>
    </location>
</feature>
<keyword evidence="4" id="KW-1185">Reference proteome</keyword>
<accession>A0A5R8Z5R2</accession>
<accession>A0A6A4RJI5</accession>
<dbReference type="OrthoDB" id="7708772at2"/>
<evidence type="ECO:0000256" key="1">
    <source>
        <dbReference type="SAM" id="SignalP"/>
    </source>
</evidence>
<gene>
    <name evidence="3" type="ORF">FEE96_16505</name>
    <name evidence="2" type="ORF">GP644_04230</name>
</gene>
<name>A0A5R8Z5R2_9RHOB</name>
<evidence type="ECO:0000313" key="2">
    <source>
        <dbReference type="EMBL" id="KAE9631534.1"/>
    </source>
</evidence>
<reference evidence="2 5" key="2">
    <citation type="submission" date="2019-12" db="EMBL/GenBank/DDBJ databases">
        <authorList>
            <person name="Zhang Y.-J."/>
        </authorList>
    </citation>
    <scope>NUCLEOTIDE SEQUENCE [LARGE SCALE GENOMIC DNA]</scope>
    <source>
        <strain evidence="2 5">H18S-6</strain>
    </source>
</reference>
<organism evidence="2 5">
    <name type="scientific">Parasedimentitalea maritima</name>
    <dbReference type="NCBI Taxonomy" id="2578117"/>
    <lineage>
        <taxon>Bacteria</taxon>
        <taxon>Pseudomonadati</taxon>
        <taxon>Pseudomonadota</taxon>
        <taxon>Alphaproteobacteria</taxon>
        <taxon>Rhodobacterales</taxon>
        <taxon>Paracoccaceae</taxon>
        <taxon>Parasedimentitalea</taxon>
    </lineage>
</organism>
<reference evidence="3 4" key="1">
    <citation type="submission" date="2019-05" db="EMBL/GenBank/DDBJ databases">
        <title>Draft genome sequence of Pelagicola sp. DSW4-44.</title>
        <authorList>
            <person name="Oh J."/>
        </authorList>
    </citation>
    <scope>NUCLEOTIDE SEQUENCE [LARGE SCALE GENOMIC DNA]</scope>
    <source>
        <strain evidence="3 4">DSW4-44</strain>
    </source>
</reference>
<evidence type="ECO:0000313" key="4">
    <source>
        <dbReference type="Proteomes" id="UP000305041"/>
    </source>
</evidence>
<sequence>MKKIILGAVFGIGLSGSALAGVQTYDCALNSWEEQGWVPSRVMFSVDPETLQARVYDGFIDEAEGRPISAKFKTIRGGKYRMRWKLDLLASSNRKIRINYSATYDPSTRSFNMRGNFPMENVTNSPSGDGHCQAVKGKSLF</sequence>
<proteinExistence type="predicted"/>